<dbReference type="PROSITE" id="PS50822">
    <property type="entry name" value="PIWI"/>
    <property type="match status" value="1"/>
</dbReference>
<dbReference type="SMART" id="SM00950">
    <property type="entry name" value="Piwi"/>
    <property type="match status" value="1"/>
</dbReference>
<evidence type="ECO:0000259" key="3">
    <source>
        <dbReference type="PROSITE" id="PS50822"/>
    </source>
</evidence>
<sequence>MWPHTEGEEYYSISFRNEQQLTSDQLMQYVTGAGSDLYIDDLAPSLSGYNIIFARYPRKSQELVSVGKHKHFPLNSGHHKLGLALEAVRGFYTSLRPQSHGITLNVNVCTSAFVISNLLDVLQELRRNTQLPDDIHREADIISFITGLQVQSDYEQRGNYKTLKVTGISNLNAMTSKFRGSDETVREYFRSMWRGVHLQRPGLSLIKFAGPEGQQALLLPAECMQVLPGQSPRGKLLPPACSAAMIIQACKTPVENARMIAETGLPSLGLNAQNQYLRNFGIMVSDEMAVVPMRKLVAPAIQYNSARVSPQPGRWNARNQTVFSAPAPRTKIRWSRLVVCIDGAARPQFAEVANLEKKLQAGINAVGLATGVEFLASKTPDHFVKPTDAQSFETTVQQLTDSFQRASAGKIGVLVIMFSGNGRGKRVSSALYSAVKYLGDIKFGIQTICSVLDKFQSNEKGQDQYVANLLLKFNLKLGGINHRAVLGMPPGHKFDPTGTMIMGADVTHPGPASVPDSPSIAAVVGSCDRGIFTNFPGSVSLQQSRKEMITDMRQMVRERIAEYRRVVGSPPSKIIFYRDGVSESQYATVMEDEVPQIRQACREEGIQNVMLTLAIVGKRHHTRFFPVDERDVDQTGNPQPGSIVDRGVTDIYDFDFFLQAHQGLKGTARPCHYYVLVDDNKFTADAFQNLTYQLCYNFARATRSVSVCTPAYYADILCERARCYIIPLLSGAHAQKYKAGGKWIPDRAPAVMKGANDMMGAGVHPNVRNTMYYL</sequence>
<dbReference type="SMART" id="SM01163">
    <property type="entry name" value="DUF1785"/>
    <property type="match status" value="1"/>
</dbReference>
<dbReference type="InterPro" id="IPR003100">
    <property type="entry name" value="PAZ_dom"/>
</dbReference>
<dbReference type="OrthoDB" id="10252740at2759"/>
<dbReference type="Pfam" id="PF08699">
    <property type="entry name" value="ArgoL1"/>
    <property type="match status" value="1"/>
</dbReference>
<dbReference type="PROSITE" id="PS50821">
    <property type="entry name" value="PAZ"/>
    <property type="match status" value="1"/>
</dbReference>
<protein>
    <submittedName>
        <fullName evidence="4">Piwi domain-containing protein</fullName>
    </submittedName>
</protein>
<dbReference type="CDD" id="cd04657">
    <property type="entry name" value="Piwi_ago-like"/>
    <property type="match status" value="1"/>
</dbReference>
<dbReference type="Gene3D" id="3.40.50.2300">
    <property type="match status" value="1"/>
</dbReference>
<dbReference type="Proteomes" id="UP000326924">
    <property type="component" value="Unassembled WGS sequence"/>
</dbReference>
<evidence type="ECO:0000259" key="2">
    <source>
        <dbReference type="PROSITE" id="PS50821"/>
    </source>
</evidence>
<gene>
    <name evidence="4" type="ORF">FN846DRAFT_802685</name>
</gene>
<dbReference type="Gene3D" id="2.170.260.10">
    <property type="entry name" value="paz domain"/>
    <property type="match status" value="1"/>
</dbReference>
<dbReference type="InterPro" id="IPR045246">
    <property type="entry name" value="Piwi_ago-like"/>
</dbReference>
<evidence type="ECO:0000256" key="1">
    <source>
        <dbReference type="RuleBase" id="RU361178"/>
    </source>
</evidence>
<dbReference type="Pfam" id="PF16488">
    <property type="entry name" value="ArgoL2"/>
    <property type="match status" value="1"/>
</dbReference>
<dbReference type="EMBL" id="VXIS01000301">
    <property type="protein sequence ID" value="KAA8894920.1"/>
    <property type="molecule type" value="Genomic_DNA"/>
</dbReference>
<comment type="similarity">
    <text evidence="1">Belongs to the argonaute family.</text>
</comment>
<dbReference type="SUPFAM" id="SSF101690">
    <property type="entry name" value="PAZ domain"/>
    <property type="match status" value="1"/>
</dbReference>
<dbReference type="InterPro" id="IPR014811">
    <property type="entry name" value="ArgoL1"/>
</dbReference>
<evidence type="ECO:0000313" key="4">
    <source>
        <dbReference type="EMBL" id="KAA8894920.1"/>
    </source>
</evidence>
<dbReference type="InterPro" id="IPR003165">
    <property type="entry name" value="Piwi"/>
</dbReference>
<dbReference type="InterPro" id="IPR012337">
    <property type="entry name" value="RNaseH-like_sf"/>
</dbReference>
<evidence type="ECO:0000313" key="5">
    <source>
        <dbReference type="Proteomes" id="UP000326924"/>
    </source>
</evidence>
<dbReference type="InterPro" id="IPR036397">
    <property type="entry name" value="RNaseH_sf"/>
</dbReference>
<dbReference type="Gene3D" id="3.30.420.10">
    <property type="entry name" value="Ribonuclease H-like superfamily/Ribonuclease H"/>
    <property type="match status" value="1"/>
</dbReference>
<dbReference type="InParanoid" id="A0A5J5EHM4"/>
<comment type="caution">
    <text evidence="4">The sequence shown here is derived from an EMBL/GenBank/DDBJ whole genome shotgun (WGS) entry which is preliminary data.</text>
</comment>
<organism evidence="4 5">
    <name type="scientific">Sphaerosporella brunnea</name>
    <dbReference type="NCBI Taxonomy" id="1250544"/>
    <lineage>
        <taxon>Eukaryota</taxon>
        <taxon>Fungi</taxon>
        <taxon>Dikarya</taxon>
        <taxon>Ascomycota</taxon>
        <taxon>Pezizomycotina</taxon>
        <taxon>Pezizomycetes</taxon>
        <taxon>Pezizales</taxon>
        <taxon>Pyronemataceae</taxon>
        <taxon>Sphaerosporella</taxon>
    </lineage>
</organism>
<dbReference type="GO" id="GO:0003723">
    <property type="term" value="F:RNA binding"/>
    <property type="evidence" value="ECO:0007669"/>
    <property type="project" value="InterPro"/>
</dbReference>
<dbReference type="PANTHER" id="PTHR22891">
    <property type="entry name" value="EUKARYOTIC TRANSLATION INITIATION FACTOR 2C"/>
    <property type="match status" value="1"/>
</dbReference>
<dbReference type="Pfam" id="PF02170">
    <property type="entry name" value="PAZ"/>
    <property type="match status" value="1"/>
</dbReference>
<dbReference type="SUPFAM" id="SSF53098">
    <property type="entry name" value="Ribonuclease H-like"/>
    <property type="match status" value="1"/>
</dbReference>
<dbReference type="AlphaFoldDB" id="A0A5J5EHM4"/>
<dbReference type="InterPro" id="IPR036085">
    <property type="entry name" value="PAZ_dom_sf"/>
</dbReference>
<keyword evidence="5" id="KW-1185">Reference proteome</keyword>
<dbReference type="InterPro" id="IPR032472">
    <property type="entry name" value="ArgoL2"/>
</dbReference>
<dbReference type="Pfam" id="PF02171">
    <property type="entry name" value="Piwi"/>
    <property type="match status" value="1"/>
</dbReference>
<feature type="domain" description="Piwi" evidence="3">
    <location>
        <begin position="413"/>
        <end position="726"/>
    </location>
</feature>
<name>A0A5J5EHM4_9PEZI</name>
<proteinExistence type="inferred from homology"/>
<dbReference type="SMART" id="SM00949">
    <property type="entry name" value="PAZ"/>
    <property type="match status" value="1"/>
</dbReference>
<accession>A0A5J5EHM4</accession>
<feature type="domain" description="PAZ" evidence="2">
    <location>
        <begin position="120"/>
        <end position="228"/>
    </location>
</feature>
<reference evidence="4 5" key="1">
    <citation type="submission" date="2019-09" db="EMBL/GenBank/DDBJ databases">
        <title>Draft genome of the ectomycorrhizal ascomycete Sphaerosporella brunnea.</title>
        <authorList>
            <consortium name="DOE Joint Genome Institute"/>
            <person name="Benucci G.M."/>
            <person name="Marozzi G."/>
            <person name="Antonielli L."/>
            <person name="Sanchez S."/>
            <person name="Marco P."/>
            <person name="Wang X."/>
            <person name="Falini L.B."/>
            <person name="Barry K."/>
            <person name="Haridas S."/>
            <person name="Lipzen A."/>
            <person name="Labutti K."/>
            <person name="Grigoriev I.V."/>
            <person name="Murat C."/>
            <person name="Martin F."/>
            <person name="Albertini E."/>
            <person name="Donnini D."/>
            <person name="Bonito G."/>
        </authorList>
    </citation>
    <scope>NUCLEOTIDE SEQUENCE [LARGE SCALE GENOMIC DNA]</scope>
    <source>
        <strain evidence="4 5">Sb_GMNB300</strain>
    </source>
</reference>